<dbReference type="Proteomes" id="UP000025947">
    <property type="component" value="Unassembled WGS sequence"/>
</dbReference>
<evidence type="ECO:0000259" key="3">
    <source>
        <dbReference type="Pfam" id="PF21537"/>
    </source>
</evidence>
<organism evidence="4 5">
    <name type="scientific">Mycobacterium [tuberculosis] TKK-01-0051</name>
    <dbReference type="NCBI Taxonomy" id="1324261"/>
    <lineage>
        <taxon>Bacteria</taxon>
        <taxon>Bacillati</taxon>
        <taxon>Actinomycetota</taxon>
        <taxon>Actinomycetes</taxon>
        <taxon>Mycobacteriales</taxon>
        <taxon>Mycobacteriaceae</taxon>
        <taxon>Mycobacterium</taxon>
        <taxon>Mycobacterium avium complex (MAC)</taxon>
    </lineage>
</organism>
<dbReference type="InterPro" id="IPR048493">
    <property type="entry name" value="DUF1980_N"/>
</dbReference>
<name>A0A051UGU8_9MYCO</name>
<feature type="domain" description="DUF1980" evidence="3">
    <location>
        <begin position="139"/>
        <end position="244"/>
    </location>
</feature>
<gene>
    <name evidence="4" type="ORF">K875_00724</name>
</gene>
<dbReference type="Pfam" id="PF21537">
    <property type="entry name" value="DUF1980_C"/>
    <property type="match status" value="1"/>
</dbReference>
<proteinExistence type="predicted"/>
<dbReference type="PANTHER" id="PTHR40047">
    <property type="entry name" value="UPF0703 PROTEIN YCGQ"/>
    <property type="match status" value="1"/>
</dbReference>
<dbReference type="InterPro" id="IPR052955">
    <property type="entry name" value="UPF0703_membrane_permease"/>
</dbReference>
<dbReference type="AlphaFoldDB" id="A0A051UGU8"/>
<dbReference type="HOGENOM" id="CLU_079638_0_0_11"/>
<keyword evidence="1" id="KW-0472">Membrane</keyword>
<reference evidence="4 5" key="1">
    <citation type="submission" date="2014-04" db="EMBL/GenBank/DDBJ databases">
        <title>The Genome Sequence of Mycobacterium tuberculosis TKK-01-0051.</title>
        <authorList>
            <consortium name="The Broad Institute Genomics Platform"/>
            <consortium name="The Broad Institute Genome Sequencing Center for Infectious Disease"/>
            <person name="Earl A.M."/>
            <person name="Cohen K."/>
            <person name="Pym A."/>
            <person name="Bishai W."/>
            <person name="Maharaj K."/>
            <person name="Desjardins C."/>
            <person name="Abeel T."/>
            <person name="Young S."/>
            <person name="Zeng Q."/>
            <person name="Gargeya S."/>
            <person name="Abouelleil A."/>
            <person name="Alvarado L."/>
            <person name="Chapman S.B."/>
            <person name="Gainer-Dewar J."/>
            <person name="Goldberg J."/>
            <person name="Griggs A."/>
            <person name="Gujja S."/>
            <person name="Hansen M."/>
            <person name="Howarth C."/>
            <person name="Imamovic A."/>
            <person name="Larimer J."/>
            <person name="Murphy C."/>
            <person name="Naylor J."/>
            <person name="Pearson M."/>
            <person name="Poon T.W."/>
            <person name="Priest M."/>
            <person name="Roberts A."/>
            <person name="Saif S."/>
            <person name="Shea T."/>
            <person name="Sykes S."/>
            <person name="Wortman J."/>
            <person name="Nusbaum C."/>
            <person name="Birren B."/>
        </authorList>
    </citation>
    <scope>NUCLEOTIDE SEQUENCE [LARGE SCALE GENOMIC DNA]</scope>
    <source>
        <strain evidence="4 5">TKK-01-0051</strain>
    </source>
</reference>
<keyword evidence="1" id="KW-0812">Transmembrane</keyword>
<evidence type="ECO:0000256" key="1">
    <source>
        <dbReference type="SAM" id="Phobius"/>
    </source>
</evidence>
<evidence type="ECO:0000313" key="4">
    <source>
        <dbReference type="EMBL" id="KBZ68178.1"/>
    </source>
</evidence>
<feature type="transmembrane region" description="Helical" evidence="1">
    <location>
        <begin position="35"/>
        <end position="55"/>
    </location>
</feature>
<feature type="domain" description="DUF1980" evidence="2">
    <location>
        <begin position="9"/>
        <end position="95"/>
    </location>
</feature>
<feature type="transmembrane region" description="Helical" evidence="1">
    <location>
        <begin position="9"/>
        <end position="29"/>
    </location>
</feature>
<evidence type="ECO:0000259" key="2">
    <source>
        <dbReference type="Pfam" id="PF09323"/>
    </source>
</evidence>
<keyword evidence="1" id="KW-1133">Transmembrane helix</keyword>
<dbReference type="NCBIfam" id="TIGR03943">
    <property type="entry name" value="TIGR03943 family putative permease subunit"/>
    <property type="match status" value="1"/>
</dbReference>
<accession>A0A051UGU8</accession>
<dbReference type="PATRIC" id="fig|1324261.3.peg.736"/>
<feature type="transmembrane region" description="Helical" evidence="1">
    <location>
        <begin position="81"/>
        <end position="100"/>
    </location>
</feature>
<comment type="caution">
    <text evidence="4">The sequence shown here is derived from an EMBL/GenBank/DDBJ whole genome shotgun (WGS) entry which is preliminary data.</text>
</comment>
<dbReference type="RefSeq" id="WP_044483469.1">
    <property type="nucleotide sequence ID" value="NZ_KK328284.1"/>
</dbReference>
<keyword evidence="5" id="KW-1185">Reference proteome</keyword>
<sequence length="245" mass="25669">MSREAENTVLLLVGISIAMIAGSGVFTRYVKPGLLPWLIVSAVVLIGLALVAIVGDIRRGGPRTSESDADHGHGHSHRSGIVWMLVVAVLVLMFVAPPALRPSAAAPSVTSVSNEVLNKAFPPLPPGPNPDVSLPEVLMREAHDTTGSLTNRPISVTGFVLNEAQGVDLGRIVIICCAADAQLARIHLRGPAAGGAAGLPDNTWIRVQGQVIPAPRQRDSPAIPTLQATAVTRIDAPPNPYAYPR</sequence>
<dbReference type="PANTHER" id="PTHR40047:SF1">
    <property type="entry name" value="UPF0703 PROTEIN YCGQ"/>
    <property type="match status" value="1"/>
</dbReference>
<dbReference type="InterPro" id="IPR015402">
    <property type="entry name" value="DUF1980"/>
</dbReference>
<protein>
    <submittedName>
        <fullName evidence="4">TIGR03943 family protein</fullName>
    </submittedName>
</protein>
<evidence type="ECO:0000313" key="5">
    <source>
        <dbReference type="Proteomes" id="UP000025947"/>
    </source>
</evidence>
<dbReference type="EMBL" id="JLXW01000002">
    <property type="protein sequence ID" value="KBZ68178.1"/>
    <property type="molecule type" value="Genomic_DNA"/>
</dbReference>
<dbReference type="InterPro" id="IPR048447">
    <property type="entry name" value="DUF1980_C"/>
</dbReference>
<dbReference type="Pfam" id="PF09323">
    <property type="entry name" value="DUF1980"/>
    <property type="match status" value="1"/>
</dbReference>